<feature type="non-terminal residue" evidence="1">
    <location>
        <position position="149"/>
    </location>
</feature>
<dbReference type="Proteomes" id="UP000526786">
    <property type="component" value="Unassembled WGS sequence"/>
</dbReference>
<accession>A0AC60W494</accession>
<evidence type="ECO:0000313" key="2">
    <source>
        <dbReference type="Proteomes" id="UP000526786"/>
    </source>
</evidence>
<reference evidence="1 2" key="1">
    <citation type="journal article" date="2020" name="Appl. Environ. Microbiol.">
        <title>Genomic Characteristics of a Novel Species of Ammonia-Oxidizing Archaea from the Jiulong River Estuary.</title>
        <authorList>
            <person name="Zou D."/>
            <person name="Wan R."/>
            <person name="Han L."/>
            <person name="Xu M.N."/>
            <person name="Liu Y."/>
            <person name="Liu H."/>
            <person name="Kao S.J."/>
            <person name="Li M."/>
        </authorList>
    </citation>
    <scope>NUCLEOTIDE SEQUENCE [LARGE SCALE GENOMIC DNA]</scope>
    <source>
        <strain evidence="1">W2bin3</strain>
    </source>
</reference>
<dbReference type="EMBL" id="JACENC010000248">
    <property type="protein sequence ID" value="MBA4454532.1"/>
    <property type="molecule type" value="Genomic_DNA"/>
</dbReference>
<sequence length="149" mass="16385">MAEEDLSQISVGEFENVSQLLVSSESLQFAFILMVAGIIGIVLGYGKFSGWVKSQKIYYARPHLARFIRRAILPVFAIALITSTNAYMQTSGVFEQDVGGDGDLSAEATFAKILNTFNILVIGYTVSHLIPIALTKREKSTLEKEDFDA</sequence>
<proteinExistence type="predicted"/>
<evidence type="ECO:0000313" key="1">
    <source>
        <dbReference type="EMBL" id="MBA4454532.1"/>
    </source>
</evidence>
<gene>
    <name evidence="1" type="ORF">H2B05_06275</name>
</gene>
<protein>
    <submittedName>
        <fullName evidence="1">Mechanosensitive ion channel protein MscS</fullName>
    </submittedName>
</protein>
<name>A0AC60W494_9ARCH</name>
<organism evidence="1 2">
    <name type="scientific">Candidatus Nitrosomaritimum aestuariumsis</name>
    <dbReference type="NCBI Taxonomy" id="3342354"/>
    <lineage>
        <taxon>Archaea</taxon>
        <taxon>Nitrososphaerota</taxon>
        <taxon>Nitrososphaeria</taxon>
        <taxon>Nitrosopumilales</taxon>
        <taxon>Nitrosopumilaceae</taxon>
        <taxon>Candidatus Nitrosomaritimum</taxon>
    </lineage>
</organism>
<comment type="caution">
    <text evidence="1">The sequence shown here is derived from an EMBL/GenBank/DDBJ whole genome shotgun (WGS) entry which is preliminary data.</text>
</comment>